<dbReference type="GO" id="GO:0004842">
    <property type="term" value="F:ubiquitin-protein transferase activity"/>
    <property type="evidence" value="ECO:0007669"/>
    <property type="project" value="TreeGrafter"/>
</dbReference>
<dbReference type="InterPro" id="IPR002110">
    <property type="entry name" value="Ankyrin_rpt"/>
</dbReference>
<keyword evidence="1" id="KW-0677">Repeat</keyword>
<comment type="caution">
    <text evidence="4">The sequence shown here is derived from an EMBL/GenBank/DDBJ whole genome shotgun (WGS) entry which is preliminary data.</text>
</comment>
<name>A0A7J7CDK3_TRIWF</name>
<gene>
    <name evidence="4" type="ORF">HS088_TW18G00654</name>
</gene>
<dbReference type="AlphaFoldDB" id="A0A7J7CDK3"/>
<dbReference type="SMART" id="SM00248">
    <property type="entry name" value="ANK"/>
    <property type="match status" value="2"/>
</dbReference>
<dbReference type="InterPro" id="IPR036770">
    <property type="entry name" value="Ankyrin_rpt-contain_sf"/>
</dbReference>
<evidence type="ECO:0000313" key="5">
    <source>
        <dbReference type="Proteomes" id="UP000593562"/>
    </source>
</evidence>
<keyword evidence="2 3" id="KW-0040">ANK repeat</keyword>
<dbReference type="PANTHER" id="PTHR24171">
    <property type="entry name" value="ANKYRIN REPEAT DOMAIN-CONTAINING PROTEIN 39-RELATED"/>
    <property type="match status" value="1"/>
</dbReference>
<dbReference type="GO" id="GO:0085020">
    <property type="term" value="P:protein K6-linked ubiquitination"/>
    <property type="evidence" value="ECO:0007669"/>
    <property type="project" value="TreeGrafter"/>
</dbReference>
<reference evidence="4 5" key="1">
    <citation type="journal article" date="2020" name="Nat. Commun.">
        <title>Genome of Tripterygium wilfordii and identification of cytochrome P450 involved in triptolide biosynthesis.</title>
        <authorList>
            <person name="Tu L."/>
            <person name="Su P."/>
            <person name="Zhang Z."/>
            <person name="Gao L."/>
            <person name="Wang J."/>
            <person name="Hu T."/>
            <person name="Zhou J."/>
            <person name="Zhang Y."/>
            <person name="Zhao Y."/>
            <person name="Liu Y."/>
            <person name="Song Y."/>
            <person name="Tong Y."/>
            <person name="Lu Y."/>
            <person name="Yang J."/>
            <person name="Xu C."/>
            <person name="Jia M."/>
            <person name="Peters R.J."/>
            <person name="Huang L."/>
            <person name="Gao W."/>
        </authorList>
    </citation>
    <scope>NUCLEOTIDE SEQUENCE [LARGE SCALE GENOMIC DNA]</scope>
    <source>
        <strain evidence="5">cv. XIE 37</strain>
        <tissue evidence="4">Leaf</tissue>
    </source>
</reference>
<dbReference type="SUPFAM" id="SSF48403">
    <property type="entry name" value="Ankyrin repeat"/>
    <property type="match status" value="1"/>
</dbReference>
<dbReference type="InParanoid" id="A0A7J7CDK3"/>
<dbReference type="EMBL" id="JAAARO010000018">
    <property type="protein sequence ID" value="KAF5731967.1"/>
    <property type="molecule type" value="Genomic_DNA"/>
</dbReference>
<protein>
    <submittedName>
        <fullName evidence="4">GA-binding protein subunit beta-2</fullName>
    </submittedName>
</protein>
<evidence type="ECO:0000256" key="3">
    <source>
        <dbReference type="PROSITE-ProRule" id="PRU00023"/>
    </source>
</evidence>
<evidence type="ECO:0000313" key="4">
    <source>
        <dbReference type="EMBL" id="KAF5731967.1"/>
    </source>
</evidence>
<evidence type="ECO:0000256" key="2">
    <source>
        <dbReference type="ARBA" id="ARBA00023043"/>
    </source>
</evidence>
<dbReference type="PROSITE" id="PS50297">
    <property type="entry name" value="ANK_REP_REGION"/>
    <property type="match status" value="1"/>
</dbReference>
<evidence type="ECO:0000256" key="1">
    <source>
        <dbReference type="ARBA" id="ARBA00022737"/>
    </source>
</evidence>
<dbReference type="Gene3D" id="1.25.40.20">
    <property type="entry name" value="Ankyrin repeat-containing domain"/>
    <property type="match status" value="1"/>
</dbReference>
<accession>A0A7J7CDK3</accession>
<keyword evidence="5" id="KW-1185">Reference proteome</keyword>
<proteinExistence type="predicted"/>
<dbReference type="PROSITE" id="PS50088">
    <property type="entry name" value="ANK_REPEAT"/>
    <property type="match status" value="1"/>
</dbReference>
<sequence>MGVENNSIEQNTNGATYEHVEALLEAARYGDIEDVISLVSVVFHLILSIQWVEEDLNACNVEKNTPLHWACLNGQIEVVKKLILAGANVSALNSHDMTPMDEAVTQGKIDVIDAINEAATEMELTNVTVS</sequence>
<organism evidence="4 5">
    <name type="scientific">Tripterygium wilfordii</name>
    <name type="common">Thunder God vine</name>
    <dbReference type="NCBI Taxonomy" id="458696"/>
    <lineage>
        <taxon>Eukaryota</taxon>
        <taxon>Viridiplantae</taxon>
        <taxon>Streptophyta</taxon>
        <taxon>Embryophyta</taxon>
        <taxon>Tracheophyta</taxon>
        <taxon>Spermatophyta</taxon>
        <taxon>Magnoliopsida</taxon>
        <taxon>eudicotyledons</taxon>
        <taxon>Gunneridae</taxon>
        <taxon>Pentapetalae</taxon>
        <taxon>rosids</taxon>
        <taxon>fabids</taxon>
        <taxon>Celastrales</taxon>
        <taxon>Celastraceae</taxon>
        <taxon>Tripterygium</taxon>
    </lineage>
</organism>
<dbReference type="Proteomes" id="UP000593562">
    <property type="component" value="Unassembled WGS sequence"/>
</dbReference>
<dbReference type="Pfam" id="PF12796">
    <property type="entry name" value="Ank_2"/>
    <property type="match status" value="1"/>
</dbReference>
<dbReference type="PANTHER" id="PTHR24171:SF8">
    <property type="entry name" value="BRCA1-ASSOCIATED RING DOMAIN PROTEIN 1"/>
    <property type="match status" value="1"/>
</dbReference>
<dbReference type="FunCoup" id="A0A7J7CDK3">
    <property type="interactions" value="38"/>
</dbReference>
<feature type="repeat" description="ANK" evidence="3">
    <location>
        <begin position="62"/>
        <end position="94"/>
    </location>
</feature>